<evidence type="ECO:0000259" key="9">
    <source>
        <dbReference type="PROSITE" id="PS50113"/>
    </source>
</evidence>
<reference evidence="10" key="1">
    <citation type="submission" date="2021-02" db="EMBL/GenBank/DDBJ databases">
        <title>Abyssanaerobacter marinus gen.nov., sp., nov, anaerobic bacterium isolated from the Onnuri vent field of Indian Ocean and suggestion of Mogibacteriaceae fam. nov., and proposal of reclassification of ambiguous this family's genus member.</title>
        <authorList>
            <person name="Kim Y.J."/>
            <person name="Yang J.-A."/>
        </authorList>
    </citation>
    <scope>NUCLEOTIDE SEQUENCE</scope>
    <source>
        <strain evidence="10">DSM 2634</strain>
    </source>
</reference>
<feature type="domain" description="PAS" evidence="8">
    <location>
        <begin position="106"/>
        <end position="156"/>
    </location>
</feature>
<dbReference type="InterPro" id="IPR027417">
    <property type="entry name" value="P-loop_NTPase"/>
</dbReference>
<dbReference type="GO" id="GO:0006355">
    <property type="term" value="P:regulation of DNA-templated transcription"/>
    <property type="evidence" value="ECO:0007669"/>
    <property type="project" value="InterPro"/>
</dbReference>
<dbReference type="PROSITE" id="PS50112">
    <property type="entry name" value="PAS"/>
    <property type="match status" value="1"/>
</dbReference>
<dbReference type="Gene3D" id="3.40.50.300">
    <property type="entry name" value="P-loop containing nucleotide triphosphate hydrolases"/>
    <property type="match status" value="1"/>
</dbReference>
<feature type="domain" description="Sigma-54 factor interaction" evidence="7">
    <location>
        <begin position="250"/>
        <end position="479"/>
    </location>
</feature>
<dbReference type="InterPro" id="IPR025943">
    <property type="entry name" value="Sigma_54_int_dom_ATP-bd_2"/>
</dbReference>
<proteinExistence type="predicted"/>
<dbReference type="FunFam" id="3.40.50.300:FF:000006">
    <property type="entry name" value="DNA-binding transcriptional regulator NtrC"/>
    <property type="match status" value="1"/>
</dbReference>
<dbReference type="PROSITE" id="PS00688">
    <property type="entry name" value="SIGMA54_INTERACT_3"/>
    <property type="match status" value="1"/>
</dbReference>
<dbReference type="SUPFAM" id="SSF52540">
    <property type="entry name" value="P-loop containing nucleoside triphosphate hydrolases"/>
    <property type="match status" value="1"/>
</dbReference>
<evidence type="ECO:0000313" key="10">
    <source>
        <dbReference type="EMBL" id="MBN7773575.1"/>
    </source>
</evidence>
<dbReference type="InterPro" id="IPR035965">
    <property type="entry name" value="PAS-like_dom_sf"/>
</dbReference>
<dbReference type="InterPro" id="IPR000700">
    <property type="entry name" value="PAS-assoc_C"/>
</dbReference>
<keyword evidence="11" id="KW-1185">Reference proteome</keyword>
<dbReference type="Proteomes" id="UP000664545">
    <property type="component" value="Unassembled WGS sequence"/>
</dbReference>
<evidence type="ECO:0000313" key="11">
    <source>
        <dbReference type="Proteomes" id="UP000664545"/>
    </source>
</evidence>
<dbReference type="GO" id="GO:0003677">
    <property type="term" value="F:DNA binding"/>
    <property type="evidence" value="ECO:0007669"/>
    <property type="project" value="UniProtKB-KW"/>
</dbReference>
<keyword evidence="1" id="KW-0547">Nucleotide-binding</keyword>
<evidence type="ECO:0000256" key="3">
    <source>
        <dbReference type="ARBA" id="ARBA00023015"/>
    </source>
</evidence>
<accession>A0A939IGN1</accession>
<dbReference type="RefSeq" id="WP_206582406.1">
    <property type="nucleotide sequence ID" value="NZ_JAFJZZ010000003.1"/>
</dbReference>
<dbReference type="SMART" id="SM00382">
    <property type="entry name" value="AAA"/>
    <property type="match status" value="1"/>
</dbReference>
<dbReference type="GO" id="GO:0005524">
    <property type="term" value="F:ATP binding"/>
    <property type="evidence" value="ECO:0007669"/>
    <property type="project" value="UniProtKB-KW"/>
</dbReference>
<protein>
    <submittedName>
        <fullName evidence="10">Sigma 54-interacting transcriptional regulator</fullName>
    </submittedName>
</protein>
<dbReference type="Pfam" id="PF00158">
    <property type="entry name" value="Sigma54_activat"/>
    <property type="match status" value="1"/>
</dbReference>
<dbReference type="Gene3D" id="1.10.10.60">
    <property type="entry name" value="Homeodomain-like"/>
    <property type="match status" value="1"/>
</dbReference>
<organism evidence="10 11">
    <name type="scientific">Clostridium aminobutyricum</name>
    <dbReference type="NCBI Taxonomy" id="33953"/>
    <lineage>
        <taxon>Bacteria</taxon>
        <taxon>Bacillati</taxon>
        <taxon>Bacillota</taxon>
        <taxon>Clostridia</taxon>
        <taxon>Eubacteriales</taxon>
        <taxon>Clostridiaceae</taxon>
        <taxon>Clostridium</taxon>
    </lineage>
</organism>
<comment type="caution">
    <text evidence="10">The sequence shown here is derived from an EMBL/GenBank/DDBJ whole genome shotgun (WGS) entry which is preliminary data.</text>
</comment>
<evidence type="ECO:0000256" key="4">
    <source>
        <dbReference type="ARBA" id="ARBA00023125"/>
    </source>
</evidence>
<dbReference type="InterPro" id="IPR002078">
    <property type="entry name" value="Sigma_54_int"/>
</dbReference>
<name>A0A939IGN1_CLOAM</name>
<feature type="coiled-coil region" evidence="6">
    <location>
        <begin position="216"/>
        <end position="243"/>
    </location>
</feature>
<dbReference type="InterPro" id="IPR058031">
    <property type="entry name" value="AAA_lid_NorR"/>
</dbReference>
<dbReference type="InterPro" id="IPR025944">
    <property type="entry name" value="Sigma_54_int_dom_CS"/>
</dbReference>
<dbReference type="CDD" id="cd00009">
    <property type="entry name" value="AAA"/>
    <property type="match status" value="1"/>
</dbReference>
<dbReference type="PROSITE" id="PS00675">
    <property type="entry name" value="SIGMA54_INTERACT_1"/>
    <property type="match status" value="1"/>
</dbReference>
<evidence type="ECO:0000259" key="8">
    <source>
        <dbReference type="PROSITE" id="PS50112"/>
    </source>
</evidence>
<dbReference type="AlphaFoldDB" id="A0A939IGN1"/>
<keyword evidence="4" id="KW-0238">DNA-binding</keyword>
<evidence type="ECO:0000256" key="1">
    <source>
        <dbReference type="ARBA" id="ARBA00022741"/>
    </source>
</evidence>
<dbReference type="Gene3D" id="3.30.450.20">
    <property type="entry name" value="PAS domain"/>
    <property type="match status" value="1"/>
</dbReference>
<dbReference type="SUPFAM" id="SSF55785">
    <property type="entry name" value="PYP-like sensor domain (PAS domain)"/>
    <property type="match status" value="1"/>
</dbReference>
<dbReference type="PANTHER" id="PTHR32071">
    <property type="entry name" value="TRANSCRIPTIONAL REGULATORY PROTEIN"/>
    <property type="match status" value="1"/>
</dbReference>
<gene>
    <name evidence="10" type="ORF">JYB65_09395</name>
</gene>
<dbReference type="PROSITE" id="PS50045">
    <property type="entry name" value="SIGMA54_INTERACT_4"/>
    <property type="match status" value="1"/>
</dbReference>
<dbReference type="EMBL" id="JAFJZZ010000003">
    <property type="protein sequence ID" value="MBN7773575.1"/>
    <property type="molecule type" value="Genomic_DNA"/>
</dbReference>
<dbReference type="CDD" id="cd00130">
    <property type="entry name" value="PAS"/>
    <property type="match status" value="1"/>
</dbReference>
<keyword evidence="2" id="KW-0067">ATP-binding</keyword>
<dbReference type="InterPro" id="IPR000014">
    <property type="entry name" value="PAS"/>
</dbReference>
<evidence type="ECO:0000256" key="5">
    <source>
        <dbReference type="ARBA" id="ARBA00023163"/>
    </source>
</evidence>
<sequence length="557" mass="63372">MDNIQIQSINLPVLIYNYENKKIYSNAHADVLFNSTLSLEKFQIFITDIITSNDISTSFYKIMAINEEEYLVTFIKTTEDFNYLITIENSKSLNTALRESTIIKDLELEFYNILGAMHDDFVIIDKDGVLVTVLPNFEYMYGISNEEAIGKTVYEMEERKIFSPSVAIRVFKSGMPETMLQLTGANKYLMCTAIPIKDENNNIIKIVSYTTDVTKYQTLKDEYNKLEETLKIYTAELEQLRQGLGSFPSVIGNSHSIKSIISTVDKISKFDANVLFTGESGVGKTMFAKLMHAQSSRQKGPFIEINCGAIPDSLMESELFGYEKGAFTGANKEGKPGLIELSNNGTLFLDEIGDLPLHMQVKLLKVIQEKKITRVGSVNEKEVDFRLITATNKDLEEMIIQGKFREDLFYRLNVISISIPSLRERKEDIFLLSKYFIEKFNQQYNITRTLSNIAIDYLIEYSWPGNLRELENTIERLVLTSDNYMITEEDLPSAIKLHMFSNPISNNKSLKSLLQAVEEKAIIECYKKHGTSIGVAKELGISQPSASIKINKYISKH</sequence>
<keyword evidence="6" id="KW-0175">Coiled coil</keyword>
<dbReference type="PANTHER" id="PTHR32071:SF57">
    <property type="entry name" value="C4-DICARBOXYLATE TRANSPORT TRANSCRIPTIONAL REGULATORY PROTEIN DCTD"/>
    <property type="match status" value="1"/>
</dbReference>
<evidence type="ECO:0000256" key="2">
    <source>
        <dbReference type="ARBA" id="ARBA00022840"/>
    </source>
</evidence>
<keyword evidence="5" id="KW-0804">Transcription</keyword>
<dbReference type="Pfam" id="PF25601">
    <property type="entry name" value="AAA_lid_14"/>
    <property type="match status" value="1"/>
</dbReference>
<dbReference type="InterPro" id="IPR025662">
    <property type="entry name" value="Sigma_54_int_dom_ATP-bd_1"/>
</dbReference>
<dbReference type="Gene3D" id="1.10.8.60">
    <property type="match status" value="1"/>
</dbReference>
<keyword evidence="3" id="KW-0805">Transcription regulation</keyword>
<dbReference type="InterPro" id="IPR003593">
    <property type="entry name" value="AAA+_ATPase"/>
</dbReference>
<dbReference type="PROSITE" id="PS50113">
    <property type="entry name" value="PAC"/>
    <property type="match status" value="1"/>
</dbReference>
<evidence type="ECO:0000256" key="6">
    <source>
        <dbReference type="SAM" id="Coils"/>
    </source>
</evidence>
<feature type="domain" description="PAC" evidence="9">
    <location>
        <begin position="173"/>
        <end position="225"/>
    </location>
</feature>
<evidence type="ECO:0000259" key="7">
    <source>
        <dbReference type="PROSITE" id="PS50045"/>
    </source>
</evidence>
<dbReference type="PROSITE" id="PS00676">
    <property type="entry name" value="SIGMA54_INTERACT_2"/>
    <property type="match status" value="1"/>
</dbReference>